<keyword evidence="3" id="KW-0479">Metal-binding</keyword>
<dbReference type="PANTHER" id="PTHR12318:SF0">
    <property type="entry name" value="ACYL-COENZYME A DIPHOSPHATASE NUDT19"/>
    <property type="match status" value="1"/>
</dbReference>
<name>A0ABN2A2W0_9MICO</name>
<feature type="domain" description="Nudix hydrolase" evidence="8">
    <location>
        <begin position="40"/>
        <end position="207"/>
    </location>
</feature>
<dbReference type="Gene3D" id="3.90.79.10">
    <property type="entry name" value="Nucleoside Triphosphate Pyrophosphohydrolase"/>
    <property type="match status" value="2"/>
</dbReference>
<evidence type="ECO:0000256" key="1">
    <source>
        <dbReference type="ARBA" id="ARBA00001936"/>
    </source>
</evidence>
<dbReference type="CDD" id="cd18870">
    <property type="entry name" value="NUDIX_AcylCoAdiphos_Nudt19"/>
    <property type="match status" value="1"/>
</dbReference>
<comment type="cofactor">
    <cofactor evidence="1">
        <name>Mn(2+)</name>
        <dbReference type="ChEBI" id="CHEBI:29035"/>
    </cofactor>
</comment>
<evidence type="ECO:0000256" key="4">
    <source>
        <dbReference type="ARBA" id="ARBA00022801"/>
    </source>
</evidence>
<sequence length="241" mass="26080">MLRAKVLNVIRDIRPEGSDRSDTADSASRGPDIADAEAVPIKPAVSVLMLRDGDEGLEVFVQHRVSTMDFAAGVVVFPGGRVDPVDATTAPTIAVPDPQVHTSAWSDSTIAEDAEGWRVLLATAVREVEEETGAVLDPVGLKPWANWVTPLGRPKRFDTYFYTIAAPELAAAQHQTTEAHTSEWRSVTGILADEGAGRLKLMRPTFVLLRELAEFSTAAEAITAERIIDPVRPEFPSNRGS</sequence>
<gene>
    <name evidence="9" type="ORF">GCM10009690_11390</name>
</gene>
<dbReference type="InterPro" id="IPR039121">
    <property type="entry name" value="NUDT19"/>
</dbReference>
<organism evidence="9 10">
    <name type="scientific">Brevibacterium permense</name>
    <dbReference type="NCBI Taxonomy" id="234834"/>
    <lineage>
        <taxon>Bacteria</taxon>
        <taxon>Bacillati</taxon>
        <taxon>Actinomycetota</taxon>
        <taxon>Actinomycetes</taxon>
        <taxon>Micrococcales</taxon>
        <taxon>Brevibacteriaceae</taxon>
        <taxon>Brevibacterium</taxon>
    </lineage>
</organism>
<protein>
    <submittedName>
        <fullName evidence="9">NUDIX domain-containing protein</fullName>
    </submittedName>
</protein>
<evidence type="ECO:0000259" key="8">
    <source>
        <dbReference type="PROSITE" id="PS51462"/>
    </source>
</evidence>
<dbReference type="InterPro" id="IPR015797">
    <property type="entry name" value="NUDIX_hydrolase-like_dom_sf"/>
</dbReference>
<feature type="compositionally biased region" description="Basic and acidic residues" evidence="7">
    <location>
        <begin position="14"/>
        <end position="23"/>
    </location>
</feature>
<evidence type="ECO:0000313" key="10">
    <source>
        <dbReference type="Proteomes" id="UP001500177"/>
    </source>
</evidence>
<comment type="caution">
    <text evidence="9">The sequence shown here is derived from an EMBL/GenBank/DDBJ whole genome shotgun (WGS) entry which is preliminary data.</text>
</comment>
<keyword evidence="10" id="KW-1185">Reference proteome</keyword>
<dbReference type="Proteomes" id="UP001500177">
    <property type="component" value="Unassembled WGS sequence"/>
</dbReference>
<keyword evidence="4" id="KW-0378">Hydrolase</keyword>
<dbReference type="PANTHER" id="PTHR12318">
    <property type="entry name" value="TESTOSTERONE-REGULATED PROTEIN RP2"/>
    <property type="match status" value="1"/>
</dbReference>
<reference evidence="9 10" key="1">
    <citation type="journal article" date="2019" name="Int. J. Syst. Evol. Microbiol.">
        <title>The Global Catalogue of Microorganisms (GCM) 10K type strain sequencing project: providing services to taxonomists for standard genome sequencing and annotation.</title>
        <authorList>
            <consortium name="The Broad Institute Genomics Platform"/>
            <consortium name="The Broad Institute Genome Sequencing Center for Infectious Disease"/>
            <person name="Wu L."/>
            <person name="Ma J."/>
        </authorList>
    </citation>
    <scope>NUCLEOTIDE SEQUENCE [LARGE SCALE GENOMIC DNA]</scope>
    <source>
        <strain evidence="9 10">JCM 13318</strain>
    </source>
</reference>
<evidence type="ECO:0000256" key="5">
    <source>
        <dbReference type="ARBA" id="ARBA00022842"/>
    </source>
</evidence>
<evidence type="ECO:0000256" key="7">
    <source>
        <dbReference type="SAM" id="MobiDB-lite"/>
    </source>
</evidence>
<feature type="region of interest" description="Disordered" evidence="7">
    <location>
        <begin position="14"/>
        <end position="35"/>
    </location>
</feature>
<evidence type="ECO:0000256" key="3">
    <source>
        <dbReference type="ARBA" id="ARBA00022723"/>
    </source>
</evidence>
<keyword evidence="5" id="KW-0460">Magnesium</keyword>
<keyword evidence="6" id="KW-0464">Manganese</keyword>
<dbReference type="InterPro" id="IPR000086">
    <property type="entry name" value="NUDIX_hydrolase_dom"/>
</dbReference>
<evidence type="ECO:0000256" key="2">
    <source>
        <dbReference type="ARBA" id="ARBA00001946"/>
    </source>
</evidence>
<evidence type="ECO:0000313" key="9">
    <source>
        <dbReference type="EMBL" id="GAA1510236.1"/>
    </source>
</evidence>
<dbReference type="SUPFAM" id="SSF55811">
    <property type="entry name" value="Nudix"/>
    <property type="match status" value="1"/>
</dbReference>
<proteinExistence type="predicted"/>
<dbReference type="EMBL" id="BAAALX010000004">
    <property type="protein sequence ID" value="GAA1510236.1"/>
    <property type="molecule type" value="Genomic_DNA"/>
</dbReference>
<accession>A0ABN2A2W0</accession>
<comment type="cofactor">
    <cofactor evidence="2">
        <name>Mg(2+)</name>
        <dbReference type="ChEBI" id="CHEBI:18420"/>
    </cofactor>
</comment>
<evidence type="ECO:0000256" key="6">
    <source>
        <dbReference type="ARBA" id="ARBA00023211"/>
    </source>
</evidence>
<dbReference type="PROSITE" id="PS51462">
    <property type="entry name" value="NUDIX"/>
    <property type="match status" value="1"/>
</dbReference>